<feature type="binding site" evidence="10">
    <location>
        <position position="324"/>
    </location>
    <ligand>
        <name>Zn(2+)</name>
        <dbReference type="ChEBI" id="CHEBI:29105"/>
    </ligand>
</feature>
<keyword evidence="2 10" id="KW-0690">Ribosome biogenesis</keyword>
<evidence type="ECO:0000256" key="1">
    <source>
        <dbReference type="ARBA" id="ARBA00022490"/>
    </source>
</evidence>
<evidence type="ECO:0000256" key="7">
    <source>
        <dbReference type="ARBA" id="ARBA00022833"/>
    </source>
</evidence>
<evidence type="ECO:0000256" key="8">
    <source>
        <dbReference type="ARBA" id="ARBA00022884"/>
    </source>
</evidence>
<evidence type="ECO:0000313" key="14">
    <source>
        <dbReference type="Proteomes" id="UP000243451"/>
    </source>
</evidence>
<sequence>MTTSKPKQAALHKLAHDCHTADTRGDSGRSVPIACDHHKDLSPPDRYCRQGESIARVTAVDRDQYTVRNSEKEVPAKLTGKAIHSSASSVDLPCVGDWVSVRYHDSGAHASILEVLPRKSFLRRRKPGAKVEFQMIAVNIDLAFIVQSCYVDFNVRRLERYLVITSEGGIEPVILLTKSDLVSPVELEQLIARIRDAGISARVIALSNVSGNGVDLVRELIEPGKTYCLLGSSGVGKTTLINRLVGGSDLTTSAVSASGEGRHTTTRRQLIVLEQGGSLIDMPGMRELGMLGLGEGIDDSFSDIQAYLHECRFANCTHTSEPGCAIREGIANGELDPEHFQNYLKLKKESEFHEMSNLEKRRKDRAFGKFVRSVKKGKGRQDRH</sequence>
<evidence type="ECO:0000256" key="6">
    <source>
        <dbReference type="ARBA" id="ARBA00022801"/>
    </source>
</evidence>
<dbReference type="Pfam" id="PF03193">
    <property type="entry name" value="RsgA_GTPase"/>
    <property type="match status" value="1"/>
</dbReference>
<comment type="function">
    <text evidence="10">One of several proteins that assist in the late maturation steps of the functional core of the 30S ribosomal subunit. Helps release RbfA from mature subunits. May play a role in the assembly of ribosomal proteins into the subunit. Circularly permuted GTPase that catalyzes slow GTP hydrolysis, GTPase activity is stimulated by the 30S ribosomal subunit.</text>
</comment>
<comment type="subcellular location">
    <subcellularLocation>
        <location evidence="10">Cytoplasm</location>
    </subcellularLocation>
</comment>
<keyword evidence="8 10" id="KW-0694">RNA-binding</keyword>
<comment type="similarity">
    <text evidence="10">Belongs to the TRAFAC class YlqF/YawG GTPase family. RsgA subfamily.</text>
</comment>
<dbReference type="AlphaFoldDB" id="A0A2P4EW86"/>
<comment type="subunit">
    <text evidence="10">Monomer. Associates with 30S ribosomal subunit, binds 16S rRNA.</text>
</comment>
<dbReference type="PROSITE" id="PS50936">
    <property type="entry name" value="ENGC_GTPASE"/>
    <property type="match status" value="1"/>
</dbReference>
<dbReference type="GO" id="GO:0005737">
    <property type="term" value="C:cytoplasm"/>
    <property type="evidence" value="ECO:0007669"/>
    <property type="project" value="UniProtKB-SubCell"/>
</dbReference>
<evidence type="ECO:0000256" key="3">
    <source>
        <dbReference type="ARBA" id="ARBA00022723"/>
    </source>
</evidence>
<dbReference type="InterPro" id="IPR027417">
    <property type="entry name" value="P-loop_NTPase"/>
</dbReference>
<dbReference type="OrthoDB" id="9809485at2"/>
<dbReference type="GO" id="GO:0046872">
    <property type="term" value="F:metal ion binding"/>
    <property type="evidence" value="ECO:0007669"/>
    <property type="project" value="UniProtKB-KW"/>
</dbReference>
<keyword evidence="7 10" id="KW-0862">Zinc</keyword>
<feature type="binding site" evidence="10">
    <location>
        <begin position="177"/>
        <end position="180"/>
    </location>
    <ligand>
        <name>GTP</name>
        <dbReference type="ChEBI" id="CHEBI:37565"/>
    </ligand>
</feature>
<dbReference type="RefSeq" id="WP_104738148.1">
    <property type="nucleotide sequence ID" value="NZ_BMHR01000007.1"/>
</dbReference>
<dbReference type="InterPro" id="IPR010914">
    <property type="entry name" value="RsgA_GTPase_dom"/>
</dbReference>
<evidence type="ECO:0000313" key="13">
    <source>
        <dbReference type="EMBL" id="POB03833.1"/>
    </source>
</evidence>
<feature type="binding site" evidence="10">
    <location>
        <begin position="231"/>
        <end position="239"/>
    </location>
    <ligand>
        <name>GTP</name>
        <dbReference type="ChEBI" id="CHEBI:37565"/>
    </ligand>
</feature>
<gene>
    <name evidence="10 13" type="primary">rsgA</name>
    <name evidence="13" type="ORF">C1949_09020</name>
</gene>
<keyword evidence="3 10" id="KW-0479">Metal-binding</keyword>
<dbReference type="GO" id="GO:0003924">
    <property type="term" value="F:GTPase activity"/>
    <property type="evidence" value="ECO:0007669"/>
    <property type="project" value="UniProtKB-UniRule"/>
</dbReference>
<reference evidence="13 14" key="1">
    <citation type="submission" date="2018-01" db="EMBL/GenBank/DDBJ databases">
        <title>Draft genome of the type strain Pseudomonas oceani DSM 100277 isolated from the deep water in Okinawa trough, northwestern Pacific Ocean.</title>
        <authorList>
            <person name="Gomila M."/>
            <person name="Mulet M."/>
            <person name="Garcia-Valdes E."/>
            <person name="Lalucat J."/>
        </authorList>
    </citation>
    <scope>NUCLEOTIDE SEQUENCE [LARGE SCALE GENOMIC DNA]</scope>
    <source>
        <strain evidence="13 14">DSM 100277</strain>
    </source>
</reference>
<keyword evidence="9 10" id="KW-0342">GTP-binding</keyword>
<evidence type="ECO:0000256" key="10">
    <source>
        <dbReference type="HAMAP-Rule" id="MF_01820"/>
    </source>
</evidence>
<evidence type="ECO:0000256" key="5">
    <source>
        <dbReference type="ARBA" id="ARBA00022741"/>
    </source>
</evidence>
<feature type="domain" description="EngC GTPase" evidence="11">
    <location>
        <begin position="138"/>
        <end position="286"/>
    </location>
</feature>
<dbReference type="NCBIfam" id="TIGR00157">
    <property type="entry name" value="ribosome small subunit-dependent GTPase A"/>
    <property type="match status" value="1"/>
</dbReference>
<dbReference type="GO" id="GO:0019843">
    <property type="term" value="F:rRNA binding"/>
    <property type="evidence" value="ECO:0007669"/>
    <property type="project" value="UniProtKB-KW"/>
</dbReference>
<comment type="cofactor">
    <cofactor evidence="10">
        <name>Zn(2+)</name>
        <dbReference type="ChEBI" id="CHEBI:29105"/>
    </cofactor>
    <text evidence="10">Binds 1 zinc ion per subunit.</text>
</comment>
<dbReference type="Proteomes" id="UP000243451">
    <property type="component" value="Unassembled WGS sequence"/>
</dbReference>
<dbReference type="PANTHER" id="PTHR32120:SF10">
    <property type="entry name" value="SMALL RIBOSOMAL SUBUNIT BIOGENESIS GTPASE RSGA"/>
    <property type="match status" value="1"/>
</dbReference>
<organism evidence="13 14">
    <name type="scientific">Halopseudomonas oceani</name>
    <dbReference type="NCBI Taxonomy" id="1708783"/>
    <lineage>
        <taxon>Bacteria</taxon>
        <taxon>Pseudomonadati</taxon>
        <taxon>Pseudomonadota</taxon>
        <taxon>Gammaproteobacteria</taxon>
        <taxon>Pseudomonadales</taxon>
        <taxon>Pseudomonadaceae</taxon>
        <taxon>Halopseudomonas</taxon>
    </lineage>
</organism>
<comment type="caution">
    <text evidence="13">The sequence shown here is derived from an EMBL/GenBank/DDBJ whole genome shotgun (WGS) entry which is preliminary data.</text>
</comment>
<keyword evidence="6 10" id="KW-0378">Hydrolase</keyword>
<evidence type="ECO:0000259" key="11">
    <source>
        <dbReference type="PROSITE" id="PS50936"/>
    </source>
</evidence>
<feature type="domain" description="CP-type G" evidence="12">
    <location>
        <begin position="130"/>
        <end position="288"/>
    </location>
</feature>
<dbReference type="InterPro" id="IPR030378">
    <property type="entry name" value="G_CP_dom"/>
</dbReference>
<dbReference type="SUPFAM" id="SSF52540">
    <property type="entry name" value="P-loop containing nucleoside triphosphate hydrolases"/>
    <property type="match status" value="1"/>
</dbReference>
<evidence type="ECO:0000256" key="4">
    <source>
        <dbReference type="ARBA" id="ARBA00022730"/>
    </source>
</evidence>
<dbReference type="PANTHER" id="PTHR32120">
    <property type="entry name" value="SMALL RIBOSOMAL SUBUNIT BIOGENESIS GTPASE RSGA"/>
    <property type="match status" value="1"/>
</dbReference>
<keyword evidence="1 10" id="KW-0963">Cytoplasm</keyword>
<feature type="binding site" evidence="10">
    <location>
        <position position="316"/>
    </location>
    <ligand>
        <name>Zn(2+)</name>
        <dbReference type="ChEBI" id="CHEBI:29105"/>
    </ligand>
</feature>
<evidence type="ECO:0000256" key="9">
    <source>
        <dbReference type="ARBA" id="ARBA00023134"/>
    </source>
</evidence>
<evidence type="ECO:0000256" key="2">
    <source>
        <dbReference type="ARBA" id="ARBA00022517"/>
    </source>
</evidence>
<feature type="binding site" evidence="10">
    <location>
        <position position="318"/>
    </location>
    <ligand>
        <name>Zn(2+)</name>
        <dbReference type="ChEBI" id="CHEBI:29105"/>
    </ligand>
</feature>
<dbReference type="CDD" id="cd01854">
    <property type="entry name" value="YjeQ_EngC"/>
    <property type="match status" value="1"/>
</dbReference>
<dbReference type="GO" id="GO:0042274">
    <property type="term" value="P:ribosomal small subunit biogenesis"/>
    <property type="evidence" value="ECO:0007669"/>
    <property type="project" value="UniProtKB-UniRule"/>
</dbReference>
<dbReference type="InterPro" id="IPR004881">
    <property type="entry name" value="Ribosome_biogen_GTPase_RsgA"/>
</dbReference>
<evidence type="ECO:0000259" key="12">
    <source>
        <dbReference type="PROSITE" id="PS51721"/>
    </source>
</evidence>
<keyword evidence="14" id="KW-1185">Reference proteome</keyword>
<keyword evidence="5 10" id="KW-0547">Nucleotide-binding</keyword>
<dbReference type="HAMAP" id="MF_01820">
    <property type="entry name" value="GTPase_RsgA"/>
    <property type="match status" value="1"/>
</dbReference>
<accession>A0A2P4EW86</accession>
<feature type="binding site" evidence="10">
    <location>
        <position position="311"/>
    </location>
    <ligand>
        <name>Zn(2+)</name>
        <dbReference type="ChEBI" id="CHEBI:29105"/>
    </ligand>
</feature>
<dbReference type="EC" id="3.6.1.-" evidence="10"/>
<dbReference type="GO" id="GO:0005525">
    <property type="term" value="F:GTP binding"/>
    <property type="evidence" value="ECO:0007669"/>
    <property type="project" value="UniProtKB-UniRule"/>
</dbReference>
<dbReference type="EMBL" id="PPSK01000006">
    <property type="protein sequence ID" value="POB03833.1"/>
    <property type="molecule type" value="Genomic_DNA"/>
</dbReference>
<proteinExistence type="inferred from homology"/>
<name>A0A2P4EW86_9GAMM</name>
<protein>
    <recommendedName>
        <fullName evidence="10">Small ribosomal subunit biogenesis GTPase RsgA</fullName>
        <ecNumber evidence="10">3.6.1.-</ecNumber>
    </recommendedName>
</protein>
<dbReference type="Gene3D" id="3.40.50.300">
    <property type="entry name" value="P-loop containing nucleotide triphosphate hydrolases"/>
    <property type="match status" value="1"/>
</dbReference>
<dbReference type="Gene3D" id="1.10.40.50">
    <property type="entry name" value="Probable gtpase engc, domain 3"/>
    <property type="match status" value="1"/>
</dbReference>
<keyword evidence="4 10" id="KW-0699">rRNA-binding</keyword>
<dbReference type="PROSITE" id="PS51721">
    <property type="entry name" value="G_CP"/>
    <property type="match status" value="1"/>
</dbReference>